<comment type="similarity">
    <text evidence="1 7">Belongs to the Cu-Zn superoxide dismutase family.</text>
</comment>
<dbReference type="CTD" id="6647"/>
<organism evidence="9 10">
    <name type="scientific">Acanthaster planci</name>
    <name type="common">Crown-of-thorns starfish</name>
    <dbReference type="NCBI Taxonomy" id="133434"/>
    <lineage>
        <taxon>Eukaryota</taxon>
        <taxon>Metazoa</taxon>
        <taxon>Echinodermata</taxon>
        <taxon>Eleutherozoa</taxon>
        <taxon>Asterozoa</taxon>
        <taxon>Asteroidea</taxon>
        <taxon>Valvatacea</taxon>
        <taxon>Valvatida</taxon>
        <taxon>Acanthasteridae</taxon>
        <taxon>Acanthaster</taxon>
    </lineage>
</organism>
<keyword evidence="4" id="KW-0049">Antioxidant</keyword>
<dbReference type="Proteomes" id="UP000694845">
    <property type="component" value="Unplaced"/>
</dbReference>
<dbReference type="EC" id="1.15.1.1" evidence="7"/>
<dbReference type="OrthoDB" id="2015551at2759"/>
<dbReference type="OMA" id="AQRGFHI"/>
<dbReference type="PANTHER" id="PTHR10003">
    <property type="entry name" value="SUPEROXIDE DISMUTASE CU-ZN -RELATED"/>
    <property type="match status" value="1"/>
</dbReference>
<feature type="domain" description="Superoxide dismutase copper/zinc binding" evidence="8">
    <location>
        <begin position="17"/>
        <end position="151"/>
    </location>
</feature>
<keyword evidence="3 7" id="KW-0862">Zinc</keyword>
<accession>A0A8B7YNH2</accession>
<keyword evidence="2 7" id="KW-0479">Metal-binding</keyword>
<comment type="cofactor">
    <cofactor evidence="7">
        <name>Zn(2+)</name>
        <dbReference type="ChEBI" id="CHEBI:29105"/>
    </cofactor>
    <text evidence="7">Binds 1 zinc ion per subunit.</text>
</comment>
<comment type="function">
    <text evidence="7">Destroys radicals which are normally produced within the cells and which are toxic to biological systems.</text>
</comment>
<evidence type="ECO:0000256" key="6">
    <source>
        <dbReference type="ARBA" id="ARBA00023008"/>
    </source>
</evidence>
<dbReference type="PROSITE" id="PS00087">
    <property type="entry name" value="SOD_CU_ZN_1"/>
    <property type="match status" value="1"/>
</dbReference>
<keyword evidence="6 7" id="KW-0186">Copper</keyword>
<proteinExistence type="inferred from homology"/>
<gene>
    <name evidence="10" type="primary">LOC110981519</name>
</gene>
<dbReference type="GO" id="GO:0005507">
    <property type="term" value="F:copper ion binding"/>
    <property type="evidence" value="ECO:0007669"/>
    <property type="project" value="InterPro"/>
</dbReference>
<comment type="cofactor">
    <cofactor evidence="7">
        <name>Cu cation</name>
        <dbReference type="ChEBI" id="CHEBI:23378"/>
    </cofactor>
    <text evidence="7">Binds 1 copper ion per subunit.</text>
</comment>
<evidence type="ECO:0000259" key="8">
    <source>
        <dbReference type="Pfam" id="PF00080"/>
    </source>
</evidence>
<dbReference type="AlphaFoldDB" id="A0A8B7YNH2"/>
<reference evidence="10" key="1">
    <citation type="submission" date="2025-08" db="UniProtKB">
        <authorList>
            <consortium name="RefSeq"/>
        </authorList>
    </citation>
    <scope>IDENTIFICATION</scope>
</reference>
<sequence>MSAKSVKAKCMLHGETVKGQLTFEQEEGGPVKVTGDVTGLAPGKHGFHVHEFGDYTGGCTSTGGHFNPFKKNHGAPTDEERHIGDLGNVEAGSDGTVSVNITDKMISLIGPNSIIGRAVVVHADVDDLGKGGHELSLTTGNAGGRLSCGVIGISK</sequence>
<dbReference type="GO" id="GO:0004784">
    <property type="term" value="F:superoxide dismutase activity"/>
    <property type="evidence" value="ECO:0007669"/>
    <property type="project" value="UniProtKB-EC"/>
</dbReference>
<evidence type="ECO:0000256" key="7">
    <source>
        <dbReference type="RuleBase" id="RU000393"/>
    </source>
</evidence>
<evidence type="ECO:0000313" key="10">
    <source>
        <dbReference type="RefSeq" id="XP_022094823.1"/>
    </source>
</evidence>
<dbReference type="PROSITE" id="PS00332">
    <property type="entry name" value="SOD_CU_ZN_2"/>
    <property type="match status" value="1"/>
</dbReference>
<evidence type="ECO:0000256" key="5">
    <source>
        <dbReference type="ARBA" id="ARBA00023002"/>
    </source>
</evidence>
<protein>
    <recommendedName>
        <fullName evidence="7">Superoxide dismutase [Cu-Zn]</fullName>
        <ecNumber evidence="7">1.15.1.1</ecNumber>
    </recommendedName>
</protein>
<dbReference type="CDD" id="cd00305">
    <property type="entry name" value="Cu-Zn_Superoxide_Dismutase"/>
    <property type="match status" value="1"/>
</dbReference>
<dbReference type="SUPFAM" id="SSF49329">
    <property type="entry name" value="Cu,Zn superoxide dismutase-like"/>
    <property type="match status" value="1"/>
</dbReference>
<dbReference type="GeneID" id="110981519"/>
<dbReference type="PRINTS" id="PR00068">
    <property type="entry name" value="CUZNDISMTASE"/>
</dbReference>
<evidence type="ECO:0000256" key="1">
    <source>
        <dbReference type="ARBA" id="ARBA00010457"/>
    </source>
</evidence>
<evidence type="ECO:0000313" key="9">
    <source>
        <dbReference type="Proteomes" id="UP000694845"/>
    </source>
</evidence>
<comment type="catalytic activity">
    <reaction evidence="7">
        <text>2 superoxide + 2 H(+) = H2O2 + O2</text>
        <dbReference type="Rhea" id="RHEA:20696"/>
        <dbReference type="ChEBI" id="CHEBI:15378"/>
        <dbReference type="ChEBI" id="CHEBI:15379"/>
        <dbReference type="ChEBI" id="CHEBI:16240"/>
        <dbReference type="ChEBI" id="CHEBI:18421"/>
        <dbReference type="EC" id="1.15.1.1"/>
    </reaction>
</comment>
<dbReference type="InterPro" id="IPR024134">
    <property type="entry name" value="SOD_Cu/Zn_/chaperone"/>
</dbReference>
<dbReference type="InterPro" id="IPR018152">
    <property type="entry name" value="SOD_Cu/Zn_BS"/>
</dbReference>
<evidence type="ECO:0000256" key="4">
    <source>
        <dbReference type="ARBA" id="ARBA00022862"/>
    </source>
</evidence>
<dbReference type="InterPro" id="IPR001424">
    <property type="entry name" value="SOD_Cu_Zn_dom"/>
</dbReference>
<evidence type="ECO:0000256" key="2">
    <source>
        <dbReference type="ARBA" id="ARBA00022723"/>
    </source>
</evidence>
<keyword evidence="9" id="KW-1185">Reference proteome</keyword>
<dbReference type="Gene3D" id="2.60.40.200">
    <property type="entry name" value="Superoxide dismutase, copper/zinc binding domain"/>
    <property type="match status" value="1"/>
</dbReference>
<dbReference type="KEGG" id="aplc:110981519"/>
<dbReference type="Pfam" id="PF00080">
    <property type="entry name" value="Sod_Cu"/>
    <property type="match status" value="1"/>
</dbReference>
<evidence type="ECO:0000256" key="3">
    <source>
        <dbReference type="ARBA" id="ARBA00022833"/>
    </source>
</evidence>
<name>A0A8B7YNH2_ACAPL</name>
<dbReference type="RefSeq" id="XP_022094823.1">
    <property type="nucleotide sequence ID" value="XM_022239131.1"/>
</dbReference>
<keyword evidence="5 7" id="KW-0560">Oxidoreductase</keyword>
<dbReference type="InterPro" id="IPR036423">
    <property type="entry name" value="SOD-like_Cu/Zn_dom_sf"/>
</dbReference>
<dbReference type="FunFam" id="2.60.40.200:FF:000001">
    <property type="entry name" value="Superoxide dismutase [Cu-Zn]"/>
    <property type="match status" value="1"/>
</dbReference>